<name>A0AB72X1P7_9RALS</name>
<dbReference type="RefSeq" id="WP_316900547.1">
    <property type="nucleotide sequence ID" value="NZ_CATWHI010000003.1"/>
</dbReference>
<dbReference type="AlphaFoldDB" id="A0AB72X1P7"/>
<evidence type="ECO:0000313" key="2">
    <source>
        <dbReference type="Proteomes" id="UP001189225"/>
    </source>
</evidence>
<comment type="caution">
    <text evidence="1">The sequence shown here is derived from an EMBL/GenBank/DDBJ whole genome shotgun (WGS) entry which is preliminary data.</text>
</comment>
<dbReference type="EMBL" id="CATWHI010000003">
    <property type="protein sequence ID" value="CAJ0741471.1"/>
    <property type="molecule type" value="Genomic_DNA"/>
</dbReference>
<protein>
    <recommendedName>
        <fullName evidence="3">Restriction endonuclease</fullName>
    </recommendedName>
</protein>
<evidence type="ECO:0000313" key="1">
    <source>
        <dbReference type="EMBL" id="CAJ0741471.1"/>
    </source>
</evidence>
<gene>
    <name evidence="1" type="ORF">R16034_02658</name>
</gene>
<reference evidence="1 2" key="1">
    <citation type="submission" date="2023-07" db="EMBL/GenBank/DDBJ databases">
        <authorList>
            <person name="Peeters C."/>
        </authorList>
    </citation>
    <scope>NUCLEOTIDE SEQUENCE [LARGE SCALE GENOMIC DNA]</scope>
    <source>
        <strain evidence="1 2">R-16034</strain>
    </source>
</reference>
<dbReference type="Proteomes" id="UP001189225">
    <property type="component" value="Unassembled WGS sequence"/>
</dbReference>
<proteinExistence type="predicted"/>
<evidence type="ECO:0008006" key="3">
    <source>
        <dbReference type="Google" id="ProtNLM"/>
    </source>
</evidence>
<sequence length="225" mass="25156">MTKLALTIDLLCAEAQAFSDAESTHGEPSLYGVTDGKAVGTYLEHKFRAFLKDRYEFEEGNSANGIDFPGLGVDMKVTSIRQPQSSCPFKSARQKVYGLGYGLIVFVYDKVDDPAIRSSTLRMTDTVFVESQRTADFQMTRGLRQILESEGNTEDLMAYMQDKNLPVDDIELKNLAEEILINKPEQGYLTISNALQWRLQYGRAIEKAGVESGLRSIYKSSPLTK</sequence>
<accession>A0AB72X1P7</accession>
<organism evidence="1 2">
    <name type="scientific">Ralstonia edaphi</name>
    <dbReference type="NCBI Taxonomy" id="3058599"/>
    <lineage>
        <taxon>Bacteria</taxon>
        <taxon>Pseudomonadati</taxon>
        <taxon>Pseudomonadota</taxon>
        <taxon>Betaproteobacteria</taxon>
        <taxon>Burkholderiales</taxon>
        <taxon>Burkholderiaceae</taxon>
        <taxon>Ralstonia</taxon>
    </lineage>
</organism>
<keyword evidence="2" id="KW-1185">Reference proteome</keyword>